<feature type="compositionally biased region" description="Basic and acidic residues" evidence="7">
    <location>
        <begin position="73"/>
        <end position="92"/>
    </location>
</feature>
<dbReference type="GO" id="GO:0006334">
    <property type="term" value="P:nucleosome assembly"/>
    <property type="evidence" value="ECO:0007669"/>
    <property type="project" value="TreeGrafter"/>
</dbReference>
<evidence type="ECO:0000259" key="8">
    <source>
        <dbReference type="Pfam" id="PF11600"/>
    </source>
</evidence>
<evidence type="ECO:0000256" key="6">
    <source>
        <dbReference type="ARBA" id="ARBA00023242"/>
    </source>
</evidence>
<dbReference type="EMBL" id="JAANIC010005991">
    <property type="protein sequence ID" value="KAG5329863.1"/>
    <property type="molecule type" value="Genomic_DNA"/>
</dbReference>
<evidence type="ECO:0000256" key="2">
    <source>
        <dbReference type="ARBA" id="ARBA00022705"/>
    </source>
</evidence>
<keyword evidence="2" id="KW-0235">DNA replication</keyword>
<feature type="compositionally biased region" description="Polar residues" evidence="7">
    <location>
        <begin position="244"/>
        <end position="258"/>
    </location>
</feature>
<feature type="compositionally biased region" description="Basic and acidic residues" evidence="7">
    <location>
        <begin position="292"/>
        <end position="391"/>
    </location>
</feature>
<dbReference type="InterPro" id="IPR021644">
    <property type="entry name" value="CAF-1_p150_acidic"/>
</dbReference>
<gene>
    <name evidence="10" type="primary">Chaf1a</name>
    <name evidence="10" type="ORF">G6Z76_0013520</name>
</gene>
<comment type="caution">
    <text evidence="10">The sequence shown here is derived from an EMBL/GenBank/DDBJ whole genome shotgun (WGS) entry which is preliminary data.</text>
</comment>
<evidence type="ECO:0000259" key="9">
    <source>
        <dbReference type="Pfam" id="PF12253"/>
    </source>
</evidence>
<proteinExistence type="predicted"/>
<keyword evidence="4" id="KW-0143">Chaperone</keyword>
<evidence type="ECO:0000256" key="1">
    <source>
        <dbReference type="ARBA" id="ARBA00004123"/>
    </source>
</evidence>
<feature type="compositionally biased region" description="Polar residues" evidence="7">
    <location>
        <begin position="32"/>
        <end position="45"/>
    </location>
</feature>
<evidence type="ECO:0000256" key="5">
    <source>
        <dbReference type="ARBA" id="ARBA00023204"/>
    </source>
</evidence>
<evidence type="ECO:0000313" key="10">
    <source>
        <dbReference type="EMBL" id="KAG5329863.1"/>
    </source>
</evidence>
<name>A0A836JWQ0_9HYME</name>
<dbReference type="Pfam" id="PF11600">
    <property type="entry name" value="CAF1A_acidic"/>
    <property type="match status" value="1"/>
</dbReference>
<dbReference type="GO" id="GO:0006260">
    <property type="term" value="P:DNA replication"/>
    <property type="evidence" value="ECO:0007669"/>
    <property type="project" value="UniProtKB-KW"/>
</dbReference>
<evidence type="ECO:0000313" key="11">
    <source>
        <dbReference type="Proteomes" id="UP000669903"/>
    </source>
</evidence>
<dbReference type="Proteomes" id="UP000669903">
    <property type="component" value="Unassembled WGS sequence"/>
</dbReference>
<dbReference type="GO" id="GO:0033186">
    <property type="term" value="C:CAF-1 complex"/>
    <property type="evidence" value="ECO:0007669"/>
    <property type="project" value="TreeGrafter"/>
</dbReference>
<feature type="region of interest" description="Disordered" evidence="7">
    <location>
        <begin position="244"/>
        <end position="392"/>
    </location>
</feature>
<reference evidence="10" key="1">
    <citation type="submission" date="2020-03" db="EMBL/GenBank/DDBJ databases">
        <title>Relaxed selection underlies rapid genomic changes in the transitions from sociality to social parasitism in ants.</title>
        <authorList>
            <person name="Bi X."/>
        </authorList>
    </citation>
    <scope>NUCLEOTIDE SEQUENCE</scope>
    <source>
        <strain evidence="10">BGI-DK2014a</strain>
        <tissue evidence="10">Whole body</tissue>
    </source>
</reference>
<feature type="non-terminal residue" evidence="10">
    <location>
        <position position="1"/>
    </location>
</feature>
<dbReference type="InterPro" id="IPR022043">
    <property type="entry name" value="CAF1A_DD"/>
</dbReference>
<evidence type="ECO:0000256" key="7">
    <source>
        <dbReference type="SAM" id="MobiDB-lite"/>
    </source>
</evidence>
<dbReference type="PANTHER" id="PTHR15272">
    <property type="entry name" value="CHROMATIN ASSEMBLY FACTOR 1 SUBUNIT A CAF-1 SUBUNIT A"/>
    <property type="match status" value="1"/>
</dbReference>
<keyword evidence="11" id="KW-1185">Reference proteome</keyword>
<evidence type="ECO:0000256" key="4">
    <source>
        <dbReference type="ARBA" id="ARBA00023186"/>
    </source>
</evidence>
<keyword evidence="3" id="KW-0227">DNA damage</keyword>
<feature type="non-terminal residue" evidence="10">
    <location>
        <position position="565"/>
    </location>
</feature>
<protein>
    <submittedName>
        <fullName evidence="10">CAF1A factor</fullName>
    </submittedName>
</protein>
<accession>A0A836JWQ0</accession>
<feature type="region of interest" description="Disordered" evidence="7">
    <location>
        <begin position="1"/>
        <end position="180"/>
    </location>
</feature>
<feature type="domain" description="Chromatin assembly factor 1 p150 subunit acidic region" evidence="8">
    <location>
        <begin position="288"/>
        <end position="435"/>
    </location>
</feature>
<evidence type="ECO:0000256" key="3">
    <source>
        <dbReference type="ARBA" id="ARBA00022763"/>
    </source>
</evidence>
<feature type="compositionally biased region" description="Basic and acidic residues" evidence="7">
    <location>
        <begin position="148"/>
        <end position="171"/>
    </location>
</feature>
<dbReference type="AlphaFoldDB" id="A0A836JWQ0"/>
<dbReference type="GO" id="GO:0005634">
    <property type="term" value="C:nucleus"/>
    <property type="evidence" value="ECO:0007669"/>
    <property type="project" value="UniProtKB-SubCell"/>
</dbReference>
<organism evidence="10 11">
    <name type="scientific">Acromyrmex charruanus</name>
    <dbReference type="NCBI Taxonomy" id="2715315"/>
    <lineage>
        <taxon>Eukaryota</taxon>
        <taxon>Metazoa</taxon>
        <taxon>Ecdysozoa</taxon>
        <taxon>Arthropoda</taxon>
        <taxon>Hexapoda</taxon>
        <taxon>Insecta</taxon>
        <taxon>Pterygota</taxon>
        <taxon>Neoptera</taxon>
        <taxon>Endopterygota</taxon>
        <taxon>Hymenoptera</taxon>
        <taxon>Apocrita</taxon>
        <taxon>Aculeata</taxon>
        <taxon>Formicoidea</taxon>
        <taxon>Formicidae</taxon>
        <taxon>Myrmicinae</taxon>
        <taxon>Acromyrmex</taxon>
    </lineage>
</organism>
<comment type="subcellular location">
    <subcellularLocation>
        <location evidence="1">Nucleus</location>
    </subcellularLocation>
</comment>
<dbReference type="PANTHER" id="PTHR15272:SF0">
    <property type="entry name" value="CHROMATIN ASSEMBLY FACTOR 1 SUBUNIT A"/>
    <property type="match status" value="1"/>
</dbReference>
<feature type="compositionally biased region" description="Basic and acidic residues" evidence="7">
    <location>
        <begin position="113"/>
        <end position="122"/>
    </location>
</feature>
<dbReference type="GO" id="GO:0006281">
    <property type="term" value="P:DNA repair"/>
    <property type="evidence" value="ECO:0007669"/>
    <property type="project" value="UniProtKB-KW"/>
</dbReference>
<keyword evidence="5" id="KW-0234">DNA repair</keyword>
<keyword evidence="6" id="KW-0539">Nucleus</keyword>
<dbReference type="Pfam" id="PF12253">
    <property type="entry name" value="CAF1A_dimeriz"/>
    <property type="match status" value="1"/>
</dbReference>
<feature type="compositionally biased region" description="Acidic residues" evidence="7">
    <location>
        <begin position="98"/>
        <end position="111"/>
    </location>
</feature>
<feature type="domain" description="Chromatin assembly factor 1 subunit A dimerization" evidence="9">
    <location>
        <begin position="519"/>
        <end position="556"/>
    </location>
</feature>
<sequence length="565" mass="66257">MDGSIEDSDCMIQEVTPKKKKKMRQAQLPFQIFSSSKSPNSTDNESNTKKRKIKSPLVESKSSKVLKLATENSVRKVPEKKREDASEKKLDVSNDIEIILDEEKEDLEQSDQQDTRKIDSTSKRSTPGKNKKLDKSQQKPGALTKFLKKTDKEIEKSDHVDNLPEQKDSNHDNNLLELKDKKDCQDISVHKETNEVCMNESLDSQCIRSELDTSQLSEIDDSIVNKNTDFSLQKTNCDITILSSDNEASSELDTSISNKNKETDKLASPVTPKTDKDIKNKIKKLTPKQLQKRQEIIKRKEEKQKLKMEKEKRREKEKANRRMEKEEKQREKEEKERIEKEQKKKEKELKELKKQMEIEQKQKEKEAKEEERKKREEEKRRKEEERLEAERKKQKAASNFASFFVSKKQEVKSVEEESIIGVKNFMPFEIKADMRIAPICRRKLTEHDKLLFDNKCNVDLGKIELYLEDIKKGRIVPRTSSKTWPLETKEDEIILLDDDNDGSSNIITNTHNLEKHRPKLLQFNENRRPPYWGTWRKRSSIINSRRPFAKDKVRINNNMISTNVL</sequence>